<feature type="compositionally biased region" description="Polar residues" evidence="1">
    <location>
        <begin position="378"/>
        <end position="388"/>
    </location>
</feature>
<feature type="compositionally biased region" description="Acidic residues" evidence="1">
    <location>
        <begin position="402"/>
        <end position="411"/>
    </location>
</feature>
<gene>
    <name evidence="3" type="ORF">DICSQDRAFT_183705</name>
</gene>
<proteinExistence type="predicted"/>
<dbReference type="PANTHER" id="PTHR47800">
    <property type="entry name" value="C2 DOMAIN-CONTAINING PROTEIN"/>
    <property type="match status" value="1"/>
</dbReference>
<reference evidence="3 4" key="1">
    <citation type="journal article" date="2012" name="Science">
        <title>The Paleozoic origin of enzymatic lignin decomposition reconstructed from 31 fungal genomes.</title>
        <authorList>
            <person name="Floudas D."/>
            <person name="Binder M."/>
            <person name="Riley R."/>
            <person name="Barry K."/>
            <person name="Blanchette R.A."/>
            <person name="Henrissat B."/>
            <person name="Martinez A.T."/>
            <person name="Otillar R."/>
            <person name="Spatafora J.W."/>
            <person name="Yadav J.S."/>
            <person name="Aerts A."/>
            <person name="Benoit I."/>
            <person name="Boyd A."/>
            <person name="Carlson A."/>
            <person name="Copeland A."/>
            <person name="Coutinho P.M."/>
            <person name="de Vries R.P."/>
            <person name="Ferreira P."/>
            <person name="Findley K."/>
            <person name="Foster B."/>
            <person name="Gaskell J."/>
            <person name="Glotzer D."/>
            <person name="Gorecki P."/>
            <person name="Heitman J."/>
            <person name="Hesse C."/>
            <person name="Hori C."/>
            <person name="Igarashi K."/>
            <person name="Jurgens J.A."/>
            <person name="Kallen N."/>
            <person name="Kersten P."/>
            <person name="Kohler A."/>
            <person name="Kuees U."/>
            <person name="Kumar T.K.A."/>
            <person name="Kuo A."/>
            <person name="LaButti K."/>
            <person name="Larrondo L.F."/>
            <person name="Lindquist E."/>
            <person name="Ling A."/>
            <person name="Lombard V."/>
            <person name="Lucas S."/>
            <person name="Lundell T."/>
            <person name="Martin R."/>
            <person name="McLaughlin D.J."/>
            <person name="Morgenstern I."/>
            <person name="Morin E."/>
            <person name="Murat C."/>
            <person name="Nagy L.G."/>
            <person name="Nolan M."/>
            <person name="Ohm R.A."/>
            <person name="Patyshakuliyeva A."/>
            <person name="Rokas A."/>
            <person name="Ruiz-Duenas F.J."/>
            <person name="Sabat G."/>
            <person name="Salamov A."/>
            <person name="Samejima M."/>
            <person name="Schmutz J."/>
            <person name="Slot J.C."/>
            <person name="St John F."/>
            <person name="Stenlid J."/>
            <person name="Sun H."/>
            <person name="Sun S."/>
            <person name="Syed K."/>
            <person name="Tsang A."/>
            <person name="Wiebenga A."/>
            <person name="Young D."/>
            <person name="Pisabarro A."/>
            <person name="Eastwood D.C."/>
            <person name="Martin F."/>
            <person name="Cullen D."/>
            <person name="Grigoriev I.V."/>
            <person name="Hibbett D.S."/>
        </authorList>
    </citation>
    <scope>NUCLEOTIDE SEQUENCE [LARGE SCALE GENOMIC DNA]</scope>
    <source>
        <strain evidence="3 4">LYAD-421 SS1</strain>
    </source>
</reference>
<dbReference type="OMA" id="TCEIVFH"/>
<feature type="compositionally biased region" description="Basic and acidic residues" evidence="1">
    <location>
        <begin position="485"/>
        <end position="494"/>
    </location>
</feature>
<dbReference type="KEGG" id="dsq:DICSQDRAFT_183705"/>
<protein>
    <recommendedName>
        <fullName evidence="2">C2 domain-containing protein</fullName>
    </recommendedName>
</protein>
<evidence type="ECO:0000256" key="1">
    <source>
        <dbReference type="SAM" id="MobiDB-lite"/>
    </source>
</evidence>
<dbReference type="OrthoDB" id="73919at2759"/>
<dbReference type="RefSeq" id="XP_007370614.1">
    <property type="nucleotide sequence ID" value="XM_007370552.1"/>
</dbReference>
<dbReference type="InterPro" id="IPR035892">
    <property type="entry name" value="C2_domain_sf"/>
</dbReference>
<feature type="domain" description="C2" evidence="2">
    <location>
        <begin position="1"/>
        <end position="125"/>
    </location>
</feature>
<feature type="region of interest" description="Disordered" evidence="1">
    <location>
        <begin position="485"/>
        <end position="595"/>
    </location>
</feature>
<feature type="compositionally biased region" description="Low complexity" evidence="1">
    <location>
        <begin position="523"/>
        <end position="546"/>
    </location>
</feature>
<dbReference type="Gene3D" id="2.60.40.150">
    <property type="entry name" value="C2 domain"/>
    <property type="match status" value="1"/>
</dbReference>
<organism evidence="3 4">
    <name type="scientific">Dichomitus squalens (strain LYAD-421)</name>
    <name type="common">Western red white-rot fungus</name>
    <dbReference type="NCBI Taxonomy" id="732165"/>
    <lineage>
        <taxon>Eukaryota</taxon>
        <taxon>Fungi</taxon>
        <taxon>Dikarya</taxon>
        <taxon>Basidiomycota</taxon>
        <taxon>Agaricomycotina</taxon>
        <taxon>Agaricomycetes</taxon>
        <taxon>Polyporales</taxon>
        <taxon>Polyporaceae</taxon>
        <taxon>Dichomitus</taxon>
    </lineage>
</organism>
<sequence>MSSSSEARYTCEIVFHRATNVPVADLNDLSSDPYVNATLTPLHNLTGDAGPPSVQSLSFRSQTSRKTLNPTFTNARWLVSGIPASGFALTLWLMDEDPGDHDDKLGRTVIPIPGSEGSVLREGWDTGEREHKIHKRHGGLRTRMNTYLARMFTRGRVRHQVRVYVSVRVLGPAPRLEGDNANRIYTLGPHIFVRHFSLLAARLASVQSFKATRLQLIGPVPSALRHRYVGFKPFVKAMFRAKGIEGMALHRALHQQHSAIYKWDKDTIWGVVEEQPGLEGEDKGRKGGDDVHFAGKVGPNNEKPDEAFARKFLDLVEYGTEGRVFTYVIMLDGQWRFTETGDEFAVQFLSKHTMHSDVSIEIAYSGEFFVRRMRETNAPRQPQPNGHTNGDAHHLDTHGVIEDDPDQDDGPSDEHASQPQDDRADPSSLPPSAYELVIDNDSGTYRPRKDLLPVLEAFLARPSNLGALGRVRALDGFDDRLKRWKEERKEEKRQARGAGTGTTAGKGKGKGKTQEVPVLRPASVSSSSSGSSSHDAGAIEAAAGDAANERAKVEEQEQQVQKAMEEDAKRAQDNQDQDPAAKEEEKEDAEPKTQS</sequence>
<dbReference type="AlphaFoldDB" id="R7SNY6"/>
<feature type="compositionally biased region" description="Basic and acidic residues" evidence="1">
    <location>
        <begin position="280"/>
        <end position="293"/>
    </location>
</feature>
<feature type="compositionally biased region" description="Basic and acidic residues" evidence="1">
    <location>
        <begin position="390"/>
        <end position="401"/>
    </location>
</feature>
<dbReference type="GeneID" id="18841387"/>
<feature type="region of interest" description="Disordered" evidence="1">
    <location>
        <begin position="377"/>
        <end position="446"/>
    </location>
</feature>
<feature type="compositionally biased region" description="Basic and acidic residues" evidence="1">
    <location>
        <begin position="412"/>
        <end position="425"/>
    </location>
</feature>
<dbReference type="PROSITE" id="PS50004">
    <property type="entry name" value="C2"/>
    <property type="match status" value="1"/>
</dbReference>
<evidence type="ECO:0000313" key="3">
    <source>
        <dbReference type="EMBL" id="EJF56662.1"/>
    </source>
</evidence>
<dbReference type="PANTHER" id="PTHR47800:SF5">
    <property type="entry name" value="FER-1-LIKE PROTEIN 6"/>
    <property type="match status" value="1"/>
</dbReference>
<accession>R7SNY6</accession>
<feature type="region of interest" description="Disordered" evidence="1">
    <location>
        <begin position="278"/>
        <end position="300"/>
    </location>
</feature>
<evidence type="ECO:0000259" key="2">
    <source>
        <dbReference type="PROSITE" id="PS50004"/>
    </source>
</evidence>
<dbReference type="EMBL" id="JH719466">
    <property type="protein sequence ID" value="EJF56662.1"/>
    <property type="molecule type" value="Genomic_DNA"/>
</dbReference>
<dbReference type="InterPro" id="IPR000008">
    <property type="entry name" value="C2_dom"/>
</dbReference>
<name>R7SNY6_DICSQ</name>
<dbReference type="Proteomes" id="UP000053319">
    <property type="component" value="Unassembled WGS sequence"/>
</dbReference>
<dbReference type="HOGENOM" id="CLU_022666_2_0_1"/>
<feature type="compositionally biased region" description="Basic and acidic residues" evidence="1">
    <location>
        <begin position="563"/>
        <end position="584"/>
    </location>
</feature>
<dbReference type="GO" id="GO:0010628">
    <property type="term" value="P:positive regulation of gene expression"/>
    <property type="evidence" value="ECO:0007669"/>
    <property type="project" value="TreeGrafter"/>
</dbReference>
<dbReference type="SUPFAM" id="SSF49562">
    <property type="entry name" value="C2 domain (Calcium/lipid-binding domain, CaLB)"/>
    <property type="match status" value="1"/>
</dbReference>
<dbReference type="Pfam" id="PF00168">
    <property type="entry name" value="C2"/>
    <property type="match status" value="1"/>
</dbReference>
<evidence type="ECO:0000313" key="4">
    <source>
        <dbReference type="Proteomes" id="UP000053319"/>
    </source>
</evidence>